<dbReference type="PANTHER" id="PTHR23028">
    <property type="entry name" value="ACETYLTRANSFERASE"/>
    <property type="match status" value="1"/>
</dbReference>
<evidence type="ECO:0000313" key="3">
    <source>
        <dbReference type="EMBL" id="MBP0446821.1"/>
    </source>
</evidence>
<evidence type="ECO:0000313" key="4">
    <source>
        <dbReference type="Proteomes" id="UP000681594"/>
    </source>
</evidence>
<feature type="transmembrane region" description="Helical" evidence="1">
    <location>
        <begin position="57"/>
        <end position="75"/>
    </location>
</feature>
<dbReference type="Pfam" id="PF01757">
    <property type="entry name" value="Acyl_transf_3"/>
    <property type="match status" value="1"/>
</dbReference>
<keyword evidence="1" id="KW-0472">Membrane</keyword>
<keyword evidence="1" id="KW-1133">Transmembrane helix</keyword>
<sequence>MTRPVSSAEAAGLGRQHMLALTSVRGIAAWWVVLYHFREALPAATPSWLLDVAARGYMAVDFFFQLSGFILAYTYSRSFGQPSFSSAREFWVARFARIYPLHAFLLLLFLANPIAIALFSSEGTIGERYNLGYYLLSWVLVQNWGFVGYLAWNVPAWSISVEWMAYLTFPVLAFVLVKYVTARVALVATFLGTYTLLVALWNYLNVGLGDNIPQLGLMRCLLQFSMGMILYRIHALSSASATRDDLLAILGMGLLGLAIGSEGIRDYVAVPIASSLIIYGLASQGRIASALGAITALVWIGEVSYSTYMSHYFIRDWVRFLLVGAGQPSLFALAVYMCLTLLASSLLYRFVEQPGRYWLRRLGRQRIRASS</sequence>
<feature type="transmembrane region" description="Helical" evidence="1">
    <location>
        <begin position="163"/>
        <end position="180"/>
    </location>
</feature>
<feature type="transmembrane region" description="Helical" evidence="1">
    <location>
        <begin position="96"/>
        <end position="119"/>
    </location>
</feature>
<comment type="caution">
    <text evidence="3">The sequence shown here is derived from an EMBL/GenBank/DDBJ whole genome shotgun (WGS) entry which is preliminary data.</text>
</comment>
<dbReference type="PANTHER" id="PTHR23028:SF53">
    <property type="entry name" value="ACYL_TRANSF_3 DOMAIN-CONTAINING PROTEIN"/>
    <property type="match status" value="1"/>
</dbReference>
<keyword evidence="4" id="KW-1185">Reference proteome</keyword>
<dbReference type="RefSeq" id="WP_209381088.1">
    <property type="nucleotide sequence ID" value="NZ_JAGIZB010000021.1"/>
</dbReference>
<reference evidence="3 4" key="1">
    <citation type="submission" date="2021-03" db="EMBL/GenBank/DDBJ databases">
        <authorList>
            <person name="So Y."/>
        </authorList>
    </citation>
    <scope>NUCLEOTIDE SEQUENCE [LARGE SCALE GENOMIC DNA]</scope>
    <source>
        <strain evidence="3 4">SSH11</strain>
    </source>
</reference>
<protein>
    <submittedName>
        <fullName evidence="3">Acyltransferase</fullName>
    </submittedName>
</protein>
<feature type="transmembrane region" description="Helical" evidence="1">
    <location>
        <begin position="18"/>
        <end position="37"/>
    </location>
</feature>
<dbReference type="GO" id="GO:0016746">
    <property type="term" value="F:acyltransferase activity"/>
    <property type="evidence" value="ECO:0007669"/>
    <property type="project" value="UniProtKB-KW"/>
</dbReference>
<feature type="transmembrane region" description="Helical" evidence="1">
    <location>
        <begin position="330"/>
        <end position="351"/>
    </location>
</feature>
<feature type="transmembrane region" description="Helical" evidence="1">
    <location>
        <begin position="131"/>
        <end position="151"/>
    </location>
</feature>
<feature type="transmembrane region" description="Helical" evidence="1">
    <location>
        <begin position="276"/>
        <end position="300"/>
    </location>
</feature>
<dbReference type="Proteomes" id="UP000681594">
    <property type="component" value="Unassembled WGS sequence"/>
</dbReference>
<dbReference type="EMBL" id="JAGIZB010000021">
    <property type="protein sequence ID" value="MBP0446821.1"/>
    <property type="molecule type" value="Genomic_DNA"/>
</dbReference>
<keyword evidence="3" id="KW-0012">Acyltransferase</keyword>
<feature type="domain" description="Acyltransferase 3" evidence="2">
    <location>
        <begin position="21"/>
        <end position="349"/>
    </location>
</feature>
<name>A0ABS4AIJ1_9PROT</name>
<gene>
    <name evidence="3" type="ORF">J8J14_18760</name>
</gene>
<dbReference type="InterPro" id="IPR050879">
    <property type="entry name" value="Acyltransferase_3"/>
</dbReference>
<dbReference type="InterPro" id="IPR002656">
    <property type="entry name" value="Acyl_transf_3_dom"/>
</dbReference>
<proteinExistence type="predicted"/>
<feature type="transmembrane region" description="Helical" evidence="1">
    <location>
        <begin position="186"/>
        <end position="204"/>
    </location>
</feature>
<accession>A0ABS4AIJ1</accession>
<keyword evidence="3" id="KW-0808">Transferase</keyword>
<evidence type="ECO:0000256" key="1">
    <source>
        <dbReference type="SAM" id="Phobius"/>
    </source>
</evidence>
<keyword evidence="1" id="KW-0812">Transmembrane</keyword>
<organism evidence="3 4">
    <name type="scientific">Pararoseomonas baculiformis</name>
    <dbReference type="NCBI Taxonomy" id="2820812"/>
    <lineage>
        <taxon>Bacteria</taxon>
        <taxon>Pseudomonadati</taxon>
        <taxon>Pseudomonadota</taxon>
        <taxon>Alphaproteobacteria</taxon>
        <taxon>Acetobacterales</taxon>
        <taxon>Acetobacteraceae</taxon>
        <taxon>Pararoseomonas</taxon>
    </lineage>
</organism>
<evidence type="ECO:0000259" key="2">
    <source>
        <dbReference type="Pfam" id="PF01757"/>
    </source>
</evidence>